<dbReference type="OrthoDB" id="8950502at2"/>
<gene>
    <name evidence="2" type="ORF">C1H66_00695</name>
</gene>
<dbReference type="Proteomes" id="UP000235346">
    <property type="component" value="Unassembled WGS sequence"/>
</dbReference>
<organism evidence="2 3">
    <name type="scientific">Halomonas heilongjiangensis</name>
    <dbReference type="NCBI Taxonomy" id="1387883"/>
    <lineage>
        <taxon>Bacteria</taxon>
        <taxon>Pseudomonadati</taxon>
        <taxon>Pseudomonadota</taxon>
        <taxon>Gammaproteobacteria</taxon>
        <taxon>Oceanospirillales</taxon>
        <taxon>Halomonadaceae</taxon>
        <taxon>Halomonas</taxon>
    </lineage>
</organism>
<keyword evidence="1" id="KW-0732">Signal</keyword>
<accession>A0A2N7TVG9</accession>
<dbReference type="PANTHER" id="PTHR31497:SF0">
    <property type="entry name" value="AUTOCRINE PROLIFERATION REPRESSOR PROTEIN A"/>
    <property type="match status" value="1"/>
</dbReference>
<proteinExistence type="predicted"/>
<dbReference type="Gene3D" id="3.40.50.1820">
    <property type="entry name" value="alpha/beta hydrolase"/>
    <property type="match status" value="1"/>
</dbReference>
<protein>
    <submittedName>
        <fullName evidence="2">PhoPQ-activated pathogenicity protein</fullName>
    </submittedName>
</protein>
<reference evidence="2 3" key="1">
    <citation type="submission" date="2018-01" db="EMBL/GenBank/DDBJ databases">
        <title>Halomonas endophytica sp. nov., isolated from storage liquid in the stems of Populus euphratica.</title>
        <authorList>
            <person name="Chen C."/>
        </authorList>
    </citation>
    <scope>NUCLEOTIDE SEQUENCE [LARGE SCALE GENOMIC DNA]</scope>
    <source>
        <strain evidence="2 3">DSM 26881</strain>
    </source>
</reference>
<evidence type="ECO:0000256" key="1">
    <source>
        <dbReference type="SAM" id="SignalP"/>
    </source>
</evidence>
<evidence type="ECO:0000313" key="2">
    <source>
        <dbReference type="EMBL" id="PMR72194.1"/>
    </source>
</evidence>
<dbReference type="PANTHER" id="PTHR31497">
    <property type="entry name" value="AUTOCRINE PROLIFERATION REPRESSOR PROTEIN A"/>
    <property type="match status" value="1"/>
</dbReference>
<dbReference type="SUPFAM" id="SSF53474">
    <property type="entry name" value="alpha/beta-Hydrolases"/>
    <property type="match status" value="1"/>
</dbReference>
<feature type="signal peptide" evidence="1">
    <location>
        <begin position="1"/>
        <end position="30"/>
    </location>
</feature>
<sequence length="458" mass="50754">MQVAAMRTPRRLWLAALCCSALMTAGNAGAESATPPPDSPLAAYVATPDDSFAWRVERQAKLLGTDTTLIRLVSQRWRDTEWRHQLWLIDPTGGRGASQALLFIGSGTWPREGEPSHDPPREAPLFVALARALDTPVAVLRQVPFQPLFDGLSEDALIALSFSRFLEDPDDSDWPLLLPMVNSAVRAMDALQSLSHGWEQPIEAFTVTGASKRGWTTWLTAAVDARVTALAPMVFDILDMEPQLDHQRAVWGELSPQLADYTERGLDRQLASAAGRRLQALVDPYHYRDALTQPKLLVLATNDAYWPVDALNLYWTALPEPRYVLYLPNQGHRARDVGRLVPTLSALHRHAAQGRPLPDLQWDYHHEGDDVTLRVTASPAPAQARAWVARAPERDFREARWEPRPMQPDGDAFTITLPRPNEGYAALFGELEFAQDEGGPMTLSTTVQVVAGEGEPPP</sequence>
<evidence type="ECO:0000313" key="3">
    <source>
        <dbReference type="Proteomes" id="UP000235346"/>
    </source>
</evidence>
<dbReference type="PIRSF" id="PIRSF014728">
    <property type="entry name" value="PqaA"/>
    <property type="match status" value="1"/>
</dbReference>
<dbReference type="AlphaFoldDB" id="A0A2N7TVG9"/>
<dbReference type="InterPro" id="IPR029058">
    <property type="entry name" value="AB_hydrolase_fold"/>
</dbReference>
<dbReference type="Pfam" id="PF10142">
    <property type="entry name" value="PhoPQ_related"/>
    <property type="match status" value="1"/>
</dbReference>
<dbReference type="EMBL" id="PNRE01000003">
    <property type="protein sequence ID" value="PMR72194.1"/>
    <property type="molecule type" value="Genomic_DNA"/>
</dbReference>
<feature type="chain" id="PRO_5014750240" evidence="1">
    <location>
        <begin position="31"/>
        <end position="458"/>
    </location>
</feature>
<dbReference type="InterPro" id="IPR009199">
    <property type="entry name" value="PhoPQ-act_pathogen-rel_PqaA"/>
</dbReference>
<keyword evidence="3" id="KW-1185">Reference proteome</keyword>
<name>A0A2N7TVG9_9GAMM</name>
<comment type="caution">
    <text evidence="2">The sequence shown here is derived from an EMBL/GenBank/DDBJ whole genome shotgun (WGS) entry which is preliminary data.</text>
</comment>